<dbReference type="GO" id="GO:0016787">
    <property type="term" value="F:hydrolase activity"/>
    <property type="evidence" value="ECO:0007669"/>
    <property type="project" value="UniProtKB-KW"/>
</dbReference>
<sequence>MAELLQKVQETVRTLENNGVNAALQHYPGLGHGPMFNASFRSALLDISREPASQKPRCH</sequence>
<dbReference type="InterPro" id="IPR029058">
    <property type="entry name" value="AB_hydrolase_fold"/>
</dbReference>
<proteinExistence type="predicted"/>
<reference evidence="1 2" key="1">
    <citation type="submission" date="2018-06" db="EMBL/GenBank/DDBJ databases">
        <authorList>
            <consortium name="Pathogen Informatics"/>
            <person name="Doyle S."/>
        </authorList>
    </citation>
    <scope>NUCLEOTIDE SEQUENCE [LARGE SCALE GENOMIC DNA]</scope>
    <source>
        <strain evidence="1 2">NCTC8256</strain>
    </source>
</reference>
<keyword evidence="1" id="KW-0378">Hydrolase</keyword>
<accession>A0A2X5APA2</accession>
<dbReference type="AlphaFoldDB" id="A0A2X5APA2"/>
<dbReference type="Proteomes" id="UP000254346">
    <property type="component" value="Unassembled WGS sequence"/>
</dbReference>
<gene>
    <name evidence="1" type="ORF">NCTC8256_01469</name>
</gene>
<dbReference type="Gene3D" id="3.40.50.1820">
    <property type="entry name" value="alpha/beta hydrolase"/>
    <property type="match status" value="1"/>
</dbReference>
<name>A0A2X5APA2_SALET</name>
<organism evidence="1 2">
    <name type="scientific">Salmonella enterica I</name>
    <dbReference type="NCBI Taxonomy" id="59201"/>
    <lineage>
        <taxon>Bacteria</taxon>
        <taxon>Pseudomonadati</taxon>
        <taxon>Pseudomonadota</taxon>
        <taxon>Gammaproteobacteria</taxon>
        <taxon>Enterobacterales</taxon>
        <taxon>Enterobacteriaceae</taxon>
        <taxon>Salmonella</taxon>
    </lineage>
</organism>
<dbReference type="EMBL" id="UGXR01000001">
    <property type="protein sequence ID" value="SUH07569.1"/>
    <property type="molecule type" value="Genomic_DNA"/>
</dbReference>
<evidence type="ECO:0000313" key="1">
    <source>
        <dbReference type="EMBL" id="SUH07569.1"/>
    </source>
</evidence>
<evidence type="ECO:0000313" key="2">
    <source>
        <dbReference type="Proteomes" id="UP000254346"/>
    </source>
</evidence>
<protein>
    <submittedName>
        <fullName evidence="1">Hydrolase</fullName>
    </submittedName>
</protein>